<evidence type="ECO:0008006" key="3">
    <source>
        <dbReference type="Google" id="ProtNLM"/>
    </source>
</evidence>
<protein>
    <recommendedName>
        <fullName evidence="3">COI1 F-box domain-containing protein</fullName>
    </recommendedName>
</protein>
<dbReference type="OrthoDB" id="1929062at2759"/>
<name>A0A5J5C2Q7_9ASTE</name>
<reference evidence="1 2" key="1">
    <citation type="submission" date="2019-09" db="EMBL/GenBank/DDBJ databases">
        <title>A chromosome-level genome assembly of the Chinese tupelo Nyssa sinensis.</title>
        <authorList>
            <person name="Yang X."/>
            <person name="Kang M."/>
            <person name="Yang Y."/>
            <person name="Xiong H."/>
            <person name="Wang M."/>
            <person name="Zhang Z."/>
            <person name="Wang Z."/>
            <person name="Wu H."/>
            <person name="Ma T."/>
            <person name="Liu J."/>
            <person name="Xi Z."/>
        </authorList>
    </citation>
    <scope>NUCLEOTIDE SEQUENCE [LARGE SCALE GENOMIC DNA]</scope>
    <source>
        <strain evidence="1">J267</strain>
        <tissue evidence="1">Leaf</tissue>
    </source>
</reference>
<organism evidence="1 2">
    <name type="scientific">Nyssa sinensis</name>
    <dbReference type="NCBI Taxonomy" id="561372"/>
    <lineage>
        <taxon>Eukaryota</taxon>
        <taxon>Viridiplantae</taxon>
        <taxon>Streptophyta</taxon>
        <taxon>Embryophyta</taxon>
        <taxon>Tracheophyta</taxon>
        <taxon>Spermatophyta</taxon>
        <taxon>Magnoliopsida</taxon>
        <taxon>eudicotyledons</taxon>
        <taxon>Gunneridae</taxon>
        <taxon>Pentapetalae</taxon>
        <taxon>asterids</taxon>
        <taxon>Cornales</taxon>
        <taxon>Nyssaceae</taxon>
        <taxon>Nyssa</taxon>
    </lineage>
</organism>
<keyword evidence="2" id="KW-1185">Reference proteome</keyword>
<sequence length="191" mass="21429">MDCLVNVLGTLEMESLFWDIPFVRKSCQCPQEALIYVANECPALKYLALPSDLMYHQGFTISSLICKWKKLEMLRLKDSYNLEATLTQVSLHCKNFVGLDFTPANIGEDGASVVAIGEHEASAIVTLLPNIKHLVLRCAFLKREFLVMILQGCKELVHLDVRDCIGFKADNGIWSLLLILGHSCTRVQESL</sequence>
<dbReference type="SUPFAM" id="SSF52047">
    <property type="entry name" value="RNI-like"/>
    <property type="match status" value="1"/>
</dbReference>
<dbReference type="PANTHER" id="PTHR38926:SF5">
    <property type="entry name" value="F-BOX AND LEUCINE-RICH REPEAT PROTEIN 6"/>
    <property type="match status" value="1"/>
</dbReference>
<dbReference type="Gene3D" id="3.80.10.10">
    <property type="entry name" value="Ribonuclease Inhibitor"/>
    <property type="match status" value="1"/>
</dbReference>
<dbReference type="EMBL" id="CM018031">
    <property type="protein sequence ID" value="KAA8548420.1"/>
    <property type="molecule type" value="Genomic_DNA"/>
</dbReference>
<evidence type="ECO:0000313" key="2">
    <source>
        <dbReference type="Proteomes" id="UP000325577"/>
    </source>
</evidence>
<evidence type="ECO:0000313" key="1">
    <source>
        <dbReference type="EMBL" id="KAA8548420.1"/>
    </source>
</evidence>
<dbReference type="AlphaFoldDB" id="A0A5J5C2Q7"/>
<gene>
    <name evidence="1" type="ORF">F0562_000104</name>
</gene>
<proteinExistence type="predicted"/>
<accession>A0A5J5C2Q7</accession>
<dbReference type="InterPro" id="IPR032675">
    <property type="entry name" value="LRR_dom_sf"/>
</dbReference>
<dbReference type="PANTHER" id="PTHR38926">
    <property type="entry name" value="F-BOX DOMAIN CONTAINING PROTEIN, EXPRESSED"/>
    <property type="match status" value="1"/>
</dbReference>
<dbReference type="Proteomes" id="UP000325577">
    <property type="component" value="Linkage Group LG0"/>
</dbReference>